<feature type="compositionally biased region" description="Low complexity" evidence="1">
    <location>
        <begin position="905"/>
        <end position="914"/>
    </location>
</feature>
<feature type="region of interest" description="Disordered" evidence="1">
    <location>
        <begin position="1"/>
        <end position="117"/>
    </location>
</feature>
<feature type="region of interest" description="Disordered" evidence="1">
    <location>
        <begin position="1321"/>
        <end position="1385"/>
    </location>
</feature>
<feature type="compositionally biased region" description="Polar residues" evidence="1">
    <location>
        <begin position="1551"/>
        <end position="1565"/>
    </location>
</feature>
<reference evidence="2 3" key="1">
    <citation type="submission" date="2014-09" db="EMBL/GenBank/DDBJ databases">
        <authorList>
            <person name="Magalhaes I.L.F."/>
            <person name="Oliveira U."/>
            <person name="Santos F.R."/>
            <person name="Vidigal T.H.D.A."/>
            <person name="Brescovit A.D."/>
            <person name="Santos A.J."/>
        </authorList>
    </citation>
    <scope>NUCLEOTIDE SEQUENCE [LARGE SCALE GENOMIC DNA]</scope>
</reference>
<feature type="compositionally biased region" description="Basic and acidic residues" evidence="1">
    <location>
        <begin position="1045"/>
        <end position="1060"/>
    </location>
</feature>
<name>A0A0P1BSL5_9BASI</name>
<dbReference type="EMBL" id="CCYA01000389">
    <property type="protein sequence ID" value="CEH19548.1"/>
    <property type="molecule type" value="Genomic_DNA"/>
</dbReference>
<evidence type="ECO:0000313" key="3">
    <source>
        <dbReference type="Proteomes" id="UP000054845"/>
    </source>
</evidence>
<feature type="region of interest" description="Disordered" evidence="1">
    <location>
        <begin position="194"/>
        <end position="224"/>
    </location>
</feature>
<dbReference type="OrthoDB" id="10324694at2759"/>
<accession>A0A0P1BSL5</accession>
<keyword evidence="3" id="KW-1185">Reference proteome</keyword>
<feature type="region of interest" description="Disordered" evidence="1">
    <location>
        <begin position="905"/>
        <end position="949"/>
    </location>
</feature>
<sequence length="1565" mass="168697">MQQSDNTGGRVHSALRAPKSKTHSRALTVPSNEATTNSTHLANPTSKDADAIRIDADQTASAISSEGQRAARSLGPSAADSGKRGKPSSLPRLARRSDPCAFASSSSRNHKTPLVPRNAQQTFANKVLEAREVSCAPSSHQTRRLGQGPIQDELATLVGNPGTAAALDWANVLGGDSASMVPGAISRTGHAPSLSLLERPSRPSRVSLDDRKYRPSTPRESRSSFALPVTISNEARRRLSPSTQTPFLGLRSLENLVGATDNHVELKEASFMSQCSNSAIDKISSSRTHLPTLEADPVLLKRHLAGSATPRASKDFAPTSAIHSNQAVLTMRSAVFGHKQTTSKGFETDCKLVRARDTDRTHAWLSGPVANPSAVDSEASTTGVLWPRAPLVASHNEAHVIGSTRRHDDPQDSIAEAWQLSQPQIRPFPLSWSQRLQKGDAATGLHKNASSISKPQHLAEAFDLQGARQMGKSAMTVPVDRHNATPVFEPPTSPRDRMTAGASPVSRFRALPRLASAKKGGQVRANPLIGMPMSPVYLGGHSSIAPAARPAHSQRTLSHGAEFSFATQAGQTAFDHLNSTALHPSRSMTDLRETASASHAAGSSQWQQGTPWTPLSLRREWPRSAAASDAVTRYLKQGHDQPYDPTQSALWSSLRPCNVSRGAFSESSIIENIDEEASDVVEMQKIFPQFSNDKLSYRQGPRFLKDGLHAAHRSGRSVSVDDLDKLGLRPPLETRTQRDASSLDQRRKRQMTFDSLCMDAPNKSDYVRQRTQTFAAGESAVANIINMDAKHIRNFSALLNPHERPEKIATHASLEGSFQPVASPQDAPKIVMRAPHIGQMESSGPETALSATSIDSGLYKPSNEVSKDLALSHMRGTPSSQANSGHSPSRLHIAIAGISRPWSFASEGSGSSASDMYFSPNTTNDDLALSPEAEGSPHACSNEPPHEHATYQRPVGEVQQPHFERSQSPASAGAACLQDRASDVLSHDSISRDLFNRATVDESHIANKRVSSSSGQSRETATNSTSGGAKYRFEVVNSPARSRKSVLEEQEKEQPQEPGHEGPPTLDSLPELYELSSVAGSDVSSIEDLSEDEKCDTLHCDSIRCRDLQGPNLESLELLNSFAALSCGDSNLRTMAIAGTSAQAVRPKIARFHTVPSAQEHASQVLLKDLEVDLCPEDFEIVPVFDNEANSTRLELRWRLRLALPGSNVSFREVKGGTTLSSAALERLQSLRTDVNSQLPRANAGQLDTSQKHAPKGDQPHSLSTIETPRQSLQTLSGASESLDSDLTRTASLLQTIAKDLRAGEERGFALRPYGQIRHASPSTLKQHFDRSTPATLGGPKFSPRPLLLAPNGRHSSANSPRRRESPLPRLTAHRLSDTASSGQQVPTVAIRAEAMAPASADGKGLKRIRKLRPPPLILASSFGATGYGRVGRAHHSHSSRDVSPGHITPSGIMPYHHGDIEGARRLLKPLTPAGTSSCPNSALMPYLEREERRHISGQRHSASYLMDAQEFADDRSPGLVGDQASAADTSSSDTMDMELTDKHPPADLLFQTSSSLAHITGARQ</sequence>
<feature type="compositionally biased region" description="Polar residues" evidence="1">
    <location>
        <begin position="595"/>
        <end position="612"/>
    </location>
</feature>
<feature type="compositionally biased region" description="Polar residues" evidence="1">
    <location>
        <begin position="58"/>
        <end position="67"/>
    </location>
</feature>
<feature type="region of interest" description="Disordered" evidence="1">
    <location>
        <begin position="584"/>
        <end position="612"/>
    </location>
</feature>
<feature type="compositionally biased region" description="Low complexity" evidence="1">
    <location>
        <begin position="194"/>
        <end position="206"/>
    </location>
</feature>
<feature type="region of interest" description="Disordered" evidence="1">
    <location>
        <begin position="1515"/>
        <end position="1565"/>
    </location>
</feature>
<feature type="region of interest" description="Disordered" evidence="1">
    <location>
        <begin position="1006"/>
        <end position="1069"/>
    </location>
</feature>
<feature type="compositionally biased region" description="Basic and acidic residues" evidence="1">
    <location>
        <begin position="47"/>
        <end position="56"/>
    </location>
</feature>
<evidence type="ECO:0000313" key="2">
    <source>
        <dbReference type="EMBL" id="CEH19548.1"/>
    </source>
</evidence>
<proteinExistence type="predicted"/>
<dbReference type="Proteomes" id="UP000054845">
    <property type="component" value="Unassembled WGS sequence"/>
</dbReference>
<feature type="compositionally biased region" description="Polar residues" evidence="1">
    <location>
        <begin position="1009"/>
        <end position="1027"/>
    </location>
</feature>
<feature type="region of interest" description="Disordered" evidence="1">
    <location>
        <begin position="1234"/>
        <end position="1266"/>
    </location>
</feature>
<feature type="region of interest" description="Disordered" evidence="1">
    <location>
        <begin position="721"/>
        <end position="748"/>
    </location>
</feature>
<evidence type="ECO:0000256" key="1">
    <source>
        <dbReference type="SAM" id="MobiDB-lite"/>
    </source>
</evidence>
<feature type="compositionally biased region" description="Low complexity" evidence="1">
    <location>
        <begin position="1525"/>
        <end position="1535"/>
    </location>
</feature>
<feature type="compositionally biased region" description="Basic and acidic residues" evidence="1">
    <location>
        <begin position="207"/>
        <end position="222"/>
    </location>
</feature>
<feature type="compositionally biased region" description="Polar residues" evidence="1">
    <location>
        <begin position="29"/>
        <end position="46"/>
    </location>
</feature>
<feature type="region of interest" description="Disordered" evidence="1">
    <location>
        <begin position="482"/>
        <end position="504"/>
    </location>
</feature>
<organism evidence="2 3">
    <name type="scientific">Ceraceosorus bombacis</name>
    <dbReference type="NCBI Taxonomy" id="401625"/>
    <lineage>
        <taxon>Eukaryota</taxon>
        <taxon>Fungi</taxon>
        <taxon>Dikarya</taxon>
        <taxon>Basidiomycota</taxon>
        <taxon>Ustilaginomycotina</taxon>
        <taxon>Exobasidiomycetes</taxon>
        <taxon>Ceraceosorales</taxon>
        <taxon>Ceraceosoraceae</taxon>
        <taxon>Ceraceosorus</taxon>
    </lineage>
</organism>
<protein>
    <submittedName>
        <fullName evidence="2">Uncharacterized protein</fullName>
    </submittedName>
</protein>